<keyword evidence="4" id="KW-0732">Signal</keyword>
<feature type="domain" description="EF-hand" evidence="5">
    <location>
        <begin position="46"/>
        <end position="81"/>
    </location>
</feature>
<dbReference type="InterPro" id="IPR002048">
    <property type="entry name" value="EF_hand_dom"/>
</dbReference>
<dbReference type="Pfam" id="PF13202">
    <property type="entry name" value="EF-hand_5"/>
    <property type="match status" value="4"/>
</dbReference>
<accession>A0A3D9FHG8</accession>
<dbReference type="Gene3D" id="1.10.238.10">
    <property type="entry name" value="EF-hand"/>
    <property type="match status" value="2"/>
</dbReference>
<evidence type="ECO:0000256" key="3">
    <source>
        <dbReference type="SAM" id="MobiDB-lite"/>
    </source>
</evidence>
<dbReference type="PROSITE" id="PS00018">
    <property type="entry name" value="EF_HAND_1"/>
    <property type="match status" value="2"/>
</dbReference>
<proteinExistence type="predicted"/>
<feature type="compositionally biased region" description="Basic residues" evidence="3">
    <location>
        <begin position="188"/>
        <end position="197"/>
    </location>
</feature>
<evidence type="ECO:0000259" key="5">
    <source>
        <dbReference type="PROSITE" id="PS50222"/>
    </source>
</evidence>
<reference evidence="6 7" key="1">
    <citation type="submission" date="2018-07" db="EMBL/GenBank/DDBJ databases">
        <title>Genomic Encyclopedia of Type Strains, Phase IV (KMG-IV): sequencing the most valuable type-strain genomes for metagenomic binning, comparative biology and taxonomic classification.</title>
        <authorList>
            <person name="Goeker M."/>
        </authorList>
    </citation>
    <scope>NUCLEOTIDE SEQUENCE [LARGE SCALE GENOMIC DNA]</scope>
    <source>
        <strain evidence="6 7">DSM 26725</strain>
    </source>
</reference>
<dbReference type="GO" id="GO:0005509">
    <property type="term" value="F:calcium ion binding"/>
    <property type="evidence" value="ECO:0007669"/>
    <property type="project" value="InterPro"/>
</dbReference>
<dbReference type="PANTHER" id="PTHR10827">
    <property type="entry name" value="RETICULOCALBIN"/>
    <property type="match status" value="1"/>
</dbReference>
<feature type="signal peptide" evidence="4">
    <location>
        <begin position="1"/>
        <end position="25"/>
    </location>
</feature>
<dbReference type="InterPro" id="IPR018247">
    <property type="entry name" value="EF_Hand_1_Ca_BS"/>
</dbReference>
<comment type="caution">
    <text evidence="6">The sequence shown here is derived from an EMBL/GenBank/DDBJ whole genome shotgun (WGS) entry which is preliminary data.</text>
</comment>
<evidence type="ECO:0000256" key="1">
    <source>
        <dbReference type="ARBA" id="ARBA00022723"/>
    </source>
</evidence>
<keyword evidence="7" id="KW-1185">Reference proteome</keyword>
<dbReference type="SUPFAM" id="SSF47473">
    <property type="entry name" value="EF-hand"/>
    <property type="match status" value="1"/>
</dbReference>
<feature type="chain" id="PRO_5017612187" evidence="4">
    <location>
        <begin position="26"/>
        <end position="255"/>
    </location>
</feature>
<evidence type="ECO:0000313" key="7">
    <source>
        <dbReference type="Proteomes" id="UP000256310"/>
    </source>
</evidence>
<dbReference type="PROSITE" id="PS50222">
    <property type="entry name" value="EF_HAND_2"/>
    <property type="match status" value="1"/>
</dbReference>
<feature type="region of interest" description="Disordered" evidence="3">
    <location>
        <begin position="183"/>
        <end position="205"/>
    </location>
</feature>
<name>A0A3D9FHG8_9SPHN</name>
<evidence type="ECO:0000256" key="4">
    <source>
        <dbReference type="SAM" id="SignalP"/>
    </source>
</evidence>
<dbReference type="InterPro" id="IPR011992">
    <property type="entry name" value="EF-hand-dom_pair"/>
</dbReference>
<evidence type="ECO:0000313" key="6">
    <source>
        <dbReference type="EMBL" id="RED17223.1"/>
    </source>
</evidence>
<dbReference type="Proteomes" id="UP000256310">
    <property type="component" value="Unassembled WGS sequence"/>
</dbReference>
<organism evidence="6 7">
    <name type="scientific">Parasphingopyxis lamellibrachiae</name>
    <dbReference type="NCBI Taxonomy" id="680125"/>
    <lineage>
        <taxon>Bacteria</taxon>
        <taxon>Pseudomonadati</taxon>
        <taxon>Pseudomonadota</taxon>
        <taxon>Alphaproteobacteria</taxon>
        <taxon>Sphingomonadales</taxon>
        <taxon>Sphingomonadaceae</taxon>
        <taxon>Parasphingopyxis</taxon>
    </lineage>
</organism>
<keyword evidence="1" id="KW-0479">Metal-binding</keyword>
<gene>
    <name evidence="6" type="ORF">DFR46_2262</name>
</gene>
<dbReference type="SMART" id="SM00054">
    <property type="entry name" value="EFh"/>
    <property type="match status" value="4"/>
</dbReference>
<protein>
    <submittedName>
        <fullName evidence="6">EF hand domain-containing protein</fullName>
    </submittedName>
</protein>
<keyword evidence="2" id="KW-0677">Repeat</keyword>
<dbReference type="RefSeq" id="WP_147297674.1">
    <property type="nucleotide sequence ID" value="NZ_QRDP01000004.1"/>
</dbReference>
<dbReference type="EMBL" id="QRDP01000004">
    <property type="protein sequence ID" value="RED17223.1"/>
    <property type="molecule type" value="Genomic_DNA"/>
</dbReference>
<evidence type="ECO:0000256" key="2">
    <source>
        <dbReference type="ARBA" id="ARBA00022737"/>
    </source>
</evidence>
<sequence>MDRSLAIGLASFALTASLLAIPAIANHHGDGHGGGQHSSESITRAQMESRLAERFAAADRNGDGSIDRSEAAAVHAARRADRQTRRFERLDADGDGEISLAERDAARASRFERRRVRREDMIVENRNMRGRVTPEQLAQLQPGAAQVTATEDRPADRYARRNAAWADADADGNGALSRSEFEALSSARHQRRAGRRAGRFDRMDSDNDGLLSLSEMSARALAMFDRADADNDDVVTRAERQAARRAMREQRRARR</sequence>
<dbReference type="PANTHER" id="PTHR10827:SF98">
    <property type="entry name" value="45 KDA CALCIUM-BINDING PROTEIN"/>
    <property type="match status" value="1"/>
</dbReference>
<dbReference type="OrthoDB" id="113323at2"/>
<dbReference type="AlphaFoldDB" id="A0A3D9FHG8"/>